<dbReference type="RefSeq" id="WP_108886061.1">
    <property type="nucleotide sequence ID" value="NZ_OMOJ01000003.1"/>
</dbReference>
<feature type="transmembrane region" description="Helical" evidence="1">
    <location>
        <begin position="124"/>
        <end position="148"/>
    </location>
</feature>
<dbReference type="EMBL" id="OMOJ01000003">
    <property type="protein sequence ID" value="SPF80189.1"/>
    <property type="molecule type" value="Genomic_DNA"/>
</dbReference>
<keyword evidence="3" id="KW-1185">Reference proteome</keyword>
<proteinExistence type="predicted"/>
<evidence type="ECO:0000313" key="3">
    <source>
        <dbReference type="Proteomes" id="UP000244904"/>
    </source>
</evidence>
<protein>
    <submittedName>
        <fullName evidence="2">Uncharacterized protein</fullName>
    </submittedName>
</protein>
<gene>
    <name evidence="2" type="ORF">PRI8871_01995</name>
</gene>
<accession>A0A2R8AWD6</accession>
<feature type="transmembrane region" description="Helical" evidence="1">
    <location>
        <begin position="66"/>
        <end position="87"/>
    </location>
</feature>
<sequence>MQPRAAFALLLCAMCIKNIEEIMFLPEWGDTNNFFIQMSTAQVILAATILTVVFAVIGLKTADKTVWPLALITGSLMASALANLILSVIQFELMPGVLGGVLFLIPAAVLVFRSLDFTIGRSSLYTLAGLPFALTSGYLALALSGFLVN</sequence>
<name>A0A2R8AWD6_9RHOB</name>
<feature type="transmembrane region" description="Helical" evidence="1">
    <location>
        <begin position="34"/>
        <end position="59"/>
    </location>
</feature>
<keyword evidence="1" id="KW-0812">Transmembrane</keyword>
<keyword evidence="1" id="KW-1133">Transmembrane helix</keyword>
<feature type="transmembrane region" description="Helical" evidence="1">
    <location>
        <begin position="93"/>
        <end position="112"/>
    </location>
</feature>
<organism evidence="2 3">
    <name type="scientific">Pseudoprimorskyibacter insulae</name>
    <dbReference type="NCBI Taxonomy" id="1695997"/>
    <lineage>
        <taxon>Bacteria</taxon>
        <taxon>Pseudomonadati</taxon>
        <taxon>Pseudomonadota</taxon>
        <taxon>Alphaproteobacteria</taxon>
        <taxon>Rhodobacterales</taxon>
        <taxon>Paracoccaceae</taxon>
        <taxon>Pseudoprimorskyibacter</taxon>
    </lineage>
</organism>
<dbReference type="AlphaFoldDB" id="A0A2R8AWD6"/>
<reference evidence="3" key="1">
    <citation type="submission" date="2018-03" db="EMBL/GenBank/DDBJ databases">
        <authorList>
            <person name="Rodrigo-Torres L."/>
            <person name="Arahal R. D."/>
            <person name="Lucena T."/>
        </authorList>
    </citation>
    <scope>NUCLEOTIDE SEQUENCE [LARGE SCALE GENOMIC DNA]</scope>
    <source>
        <strain evidence="3">CECT 8871</strain>
    </source>
</reference>
<dbReference type="Proteomes" id="UP000244904">
    <property type="component" value="Unassembled WGS sequence"/>
</dbReference>
<dbReference type="Pfam" id="PF13787">
    <property type="entry name" value="HXXEE"/>
    <property type="match status" value="1"/>
</dbReference>
<keyword evidence="1" id="KW-0472">Membrane</keyword>
<evidence type="ECO:0000256" key="1">
    <source>
        <dbReference type="SAM" id="Phobius"/>
    </source>
</evidence>
<evidence type="ECO:0000313" key="2">
    <source>
        <dbReference type="EMBL" id="SPF80189.1"/>
    </source>
</evidence>
<dbReference type="InterPro" id="IPR025671">
    <property type="entry name" value="HXXEE"/>
</dbReference>